<proteinExistence type="predicted"/>
<dbReference type="Gene3D" id="3.40.50.300">
    <property type="entry name" value="P-loop containing nucleotide triphosphate hydrolases"/>
    <property type="match status" value="1"/>
</dbReference>
<name>A0A840E3Q3_9BACT</name>
<dbReference type="PANTHER" id="PTHR13696:SF99">
    <property type="entry name" value="COBYRINIC ACID AC-DIAMIDE SYNTHASE"/>
    <property type="match status" value="1"/>
</dbReference>
<reference evidence="2 3" key="1">
    <citation type="submission" date="2020-08" db="EMBL/GenBank/DDBJ databases">
        <title>Genomic Encyclopedia of Type Strains, Phase IV (KMG-IV): sequencing the most valuable type-strain genomes for metagenomic binning, comparative biology and taxonomic classification.</title>
        <authorList>
            <person name="Goeker M."/>
        </authorList>
    </citation>
    <scope>NUCLEOTIDE SEQUENCE [LARGE SCALE GENOMIC DNA]</scope>
    <source>
        <strain evidence="2 3">DSM 105137</strain>
    </source>
</reference>
<keyword evidence="3" id="KW-1185">Reference proteome</keyword>
<dbReference type="Pfam" id="PF13614">
    <property type="entry name" value="AAA_31"/>
    <property type="match status" value="1"/>
</dbReference>
<evidence type="ECO:0000313" key="2">
    <source>
        <dbReference type="EMBL" id="MBB4079710.1"/>
    </source>
</evidence>
<dbReference type="SUPFAM" id="SSF52540">
    <property type="entry name" value="P-loop containing nucleoside triphosphate hydrolases"/>
    <property type="match status" value="1"/>
</dbReference>
<dbReference type="InterPro" id="IPR027417">
    <property type="entry name" value="P-loop_NTPase"/>
</dbReference>
<dbReference type="PANTHER" id="PTHR13696">
    <property type="entry name" value="P-LOOP CONTAINING NUCLEOSIDE TRIPHOSPHATE HYDROLASE"/>
    <property type="match status" value="1"/>
</dbReference>
<evidence type="ECO:0000259" key="1">
    <source>
        <dbReference type="Pfam" id="PF13614"/>
    </source>
</evidence>
<dbReference type="EMBL" id="JACIFF010000005">
    <property type="protein sequence ID" value="MBB4079710.1"/>
    <property type="molecule type" value="Genomic_DNA"/>
</dbReference>
<dbReference type="PIRSF" id="PIRSF009320">
    <property type="entry name" value="Nuc_binding_HP_1000"/>
    <property type="match status" value="1"/>
</dbReference>
<dbReference type="InterPro" id="IPR025669">
    <property type="entry name" value="AAA_dom"/>
</dbReference>
<dbReference type="InterPro" id="IPR050678">
    <property type="entry name" value="DNA_Partitioning_ATPase"/>
</dbReference>
<dbReference type="RefSeq" id="WP_183495941.1">
    <property type="nucleotide sequence ID" value="NZ_JACIFF010000005.1"/>
</dbReference>
<evidence type="ECO:0000313" key="3">
    <source>
        <dbReference type="Proteomes" id="UP000576209"/>
    </source>
</evidence>
<dbReference type="Proteomes" id="UP000576209">
    <property type="component" value="Unassembled WGS sequence"/>
</dbReference>
<comment type="caution">
    <text evidence="2">The sequence shown here is derived from an EMBL/GenBank/DDBJ whole genome shotgun (WGS) entry which is preliminary data.</text>
</comment>
<gene>
    <name evidence="2" type="ORF">GGR28_002335</name>
</gene>
<feature type="domain" description="AAA" evidence="1">
    <location>
        <begin position="3"/>
        <end position="179"/>
    </location>
</feature>
<dbReference type="CDD" id="cd02042">
    <property type="entry name" value="ParAB_family"/>
    <property type="match status" value="1"/>
</dbReference>
<protein>
    <submittedName>
        <fullName evidence="2">Chromosome partitioning protein</fullName>
    </submittedName>
</protein>
<sequence>MPTISLAIQKGGSGKTTTALNLAAALRRLGRSVLLVDLDPQANLTHSLGIRDEERPNIYHLLHREMNGERADIRSIVTVTDSGQALVPAGLELADAELELVATYGREHIVKRLLQPLVEEYDYILIDCPPAVGMLTVNALVASDFVILPLQAEYLPVKGLESYYRHHRRLQRTLNPDLRVLGIVLSRYDGRKNLHLRSRTQLETAYPGWLFPTTIRTNIALAEAQEAGHDIFTHAPAANGAEDHLSLAYDVEKRIRTGVPEGVP</sequence>
<dbReference type="AlphaFoldDB" id="A0A840E3Q3"/>
<accession>A0A840E3Q3</accession>
<dbReference type="FunFam" id="3.40.50.300:FF:000285">
    <property type="entry name" value="Sporulation initiation inhibitor Soj"/>
    <property type="match status" value="1"/>
</dbReference>
<organism evidence="2 3">
    <name type="scientific">Neolewinella aquimaris</name>
    <dbReference type="NCBI Taxonomy" id="1835722"/>
    <lineage>
        <taxon>Bacteria</taxon>
        <taxon>Pseudomonadati</taxon>
        <taxon>Bacteroidota</taxon>
        <taxon>Saprospiria</taxon>
        <taxon>Saprospirales</taxon>
        <taxon>Lewinellaceae</taxon>
        <taxon>Neolewinella</taxon>
    </lineage>
</organism>